<proteinExistence type="predicted"/>
<keyword evidence="2" id="KW-0378">Hydrolase</keyword>
<dbReference type="InterPro" id="IPR004843">
    <property type="entry name" value="Calcineurin-like_PHP"/>
</dbReference>
<dbReference type="Gene3D" id="3.60.21.10">
    <property type="match status" value="1"/>
</dbReference>
<dbReference type="Pfam" id="PF00149">
    <property type="entry name" value="Metallophos"/>
    <property type="match status" value="1"/>
</dbReference>
<reference evidence="4 5" key="1">
    <citation type="submission" date="2019-03" db="EMBL/GenBank/DDBJ databases">
        <title>Complete genome sequence of Paenisporosarcina antarctica CGMCC 1.6503T.</title>
        <authorList>
            <person name="Rong J.-C."/>
            <person name="Chi N.-Y."/>
            <person name="Zhang Q.-F."/>
        </authorList>
    </citation>
    <scope>NUCLEOTIDE SEQUENCE [LARGE SCALE GENOMIC DNA]</scope>
    <source>
        <strain evidence="4 5">CGMCC 1.6503</strain>
    </source>
</reference>
<name>A0A4P6ZUA1_9BACL</name>
<dbReference type="PANTHER" id="PTHR31302:SF31">
    <property type="entry name" value="PHOSPHODIESTERASE YAEI"/>
    <property type="match status" value="1"/>
</dbReference>
<evidence type="ECO:0000313" key="5">
    <source>
        <dbReference type="Proteomes" id="UP000294292"/>
    </source>
</evidence>
<dbReference type="EMBL" id="CP038015">
    <property type="protein sequence ID" value="QBP39664.1"/>
    <property type="molecule type" value="Genomic_DNA"/>
</dbReference>
<feature type="domain" description="Calcineurin-like phosphoesterase" evidence="3">
    <location>
        <begin position="46"/>
        <end position="206"/>
    </location>
</feature>
<dbReference type="GO" id="GO:0046872">
    <property type="term" value="F:metal ion binding"/>
    <property type="evidence" value="ECO:0007669"/>
    <property type="project" value="UniProtKB-KW"/>
</dbReference>
<dbReference type="AlphaFoldDB" id="A0A4P6ZUA1"/>
<dbReference type="InterPro" id="IPR029052">
    <property type="entry name" value="Metallo-depent_PP-like"/>
</dbReference>
<dbReference type="GO" id="GO:0008758">
    <property type="term" value="F:UDP-2,3-diacylglucosamine hydrolase activity"/>
    <property type="evidence" value="ECO:0007669"/>
    <property type="project" value="TreeGrafter"/>
</dbReference>
<dbReference type="Proteomes" id="UP000294292">
    <property type="component" value="Chromosome"/>
</dbReference>
<dbReference type="CDD" id="cd07385">
    <property type="entry name" value="MPP_YkuE_C"/>
    <property type="match status" value="1"/>
</dbReference>
<dbReference type="PANTHER" id="PTHR31302">
    <property type="entry name" value="TRANSMEMBRANE PROTEIN WITH METALLOPHOSPHOESTERASE DOMAIN-RELATED"/>
    <property type="match status" value="1"/>
</dbReference>
<gene>
    <name evidence="4" type="ORF">E2636_00165</name>
</gene>
<dbReference type="OrthoDB" id="9780884at2"/>
<evidence type="ECO:0000256" key="1">
    <source>
        <dbReference type="ARBA" id="ARBA00022723"/>
    </source>
</evidence>
<evidence type="ECO:0000313" key="4">
    <source>
        <dbReference type="EMBL" id="QBP39664.1"/>
    </source>
</evidence>
<dbReference type="RefSeq" id="WP_134207922.1">
    <property type="nucleotide sequence ID" value="NZ_CP038015.1"/>
</dbReference>
<protein>
    <submittedName>
        <fullName evidence="4">Metallophosphoesterase</fullName>
    </submittedName>
</protein>
<dbReference type="SUPFAM" id="SSF56300">
    <property type="entry name" value="Metallo-dependent phosphatases"/>
    <property type="match status" value="1"/>
</dbReference>
<dbReference type="KEGG" id="panc:E2636_00165"/>
<evidence type="ECO:0000259" key="3">
    <source>
        <dbReference type="Pfam" id="PF00149"/>
    </source>
</evidence>
<dbReference type="InterPro" id="IPR051158">
    <property type="entry name" value="Metallophosphoesterase_sf"/>
</dbReference>
<keyword evidence="1" id="KW-0479">Metal-binding</keyword>
<sequence length="270" mass="29907">MFKKLVKYFLAIASLIVFLYVNNNWLTVSKYIVESSKIPASFDGYRIVQVSDLHDATFGENQQRLVNKIQQEKPDMIVITGDIIDSNRYDLQNSLDLIDQIIELAEVYYVTGNHEVATNDVDEIKEQLTARGVRVLSNETLPIERDGETISLTGIEDPLMGDVATDMIAASNVPSDAFTVLLAHRPEDFQSYVDAGIDVTLSGHAHGGQFRIPFVGGLVAPGQGYFPKFTAGIYEQDQSKLIVSRGLGNSIIPIRLFNLPEIVVVTLKSN</sequence>
<accession>A0A4P6ZUA1</accession>
<keyword evidence="5" id="KW-1185">Reference proteome</keyword>
<dbReference type="GO" id="GO:0016020">
    <property type="term" value="C:membrane"/>
    <property type="evidence" value="ECO:0007669"/>
    <property type="project" value="GOC"/>
</dbReference>
<organism evidence="4 5">
    <name type="scientific">Paenisporosarcina antarctica</name>
    <dbReference type="NCBI Taxonomy" id="417367"/>
    <lineage>
        <taxon>Bacteria</taxon>
        <taxon>Bacillati</taxon>
        <taxon>Bacillota</taxon>
        <taxon>Bacilli</taxon>
        <taxon>Bacillales</taxon>
        <taxon>Caryophanaceae</taxon>
        <taxon>Paenisporosarcina</taxon>
    </lineage>
</organism>
<evidence type="ECO:0000256" key="2">
    <source>
        <dbReference type="ARBA" id="ARBA00022801"/>
    </source>
</evidence>
<dbReference type="GO" id="GO:0009245">
    <property type="term" value="P:lipid A biosynthetic process"/>
    <property type="evidence" value="ECO:0007669"/>
    <property type="project" value="TreeGrafter"/>
</dbReference>